<dbReference type="GO" id="GO:0019877">
    <property type="term" value="P:diaminopimelate biosynthetic process"/>
    <property type="evidence" value="ECO:0007669"/>
    <property type="project" value="UniProtKB-UniRule"/>
</dbReference>
<evidence type="ECO:0000256" key="11">
    <source>
        <dbReference type="ARBA" id="ARBA00049080"/>
    </source>
</evidence>
<dbReference type="Proteomes" id="UP000198398">
    <property type="component" value="Chromosome"/>
</dbReference>
<evidence type="ECO:0000313" key="16">
    <source>
        <dbReference type="EMBL" id="ASK66605.1"/>
    </source>
</evidence>
<dbReference type="PANTHER" id="PTHR20836:SF0">
    <property type="entry name" value="4-HYDROXY-TETRAHYDRODIPICOLINATE REDUCTASE 1, CHLOROPLASTIC-RELATED"/>
    <property type="match status" value="1"/>
</dbReference>
<evidence type="ECO:0000256" key="4">
    <source>
        <dbReference type="ARBA" id="ARBA00022857"/>
    </source>
</evidence>
<dbReference type="SUPFAM" id="SSF55347">
    <property type="entry name" value="Glyceraldehyde-3-phosphate dehydrogenase-like, C-terminal domain"/>
    <property type="match status" value="1"/>
</dbReference>
<dbReference type="InterPro" id="IPR023940">
    <property type="entry name" value="DHDPR_bac"/>
</dbReference>
<dbReference type="GO" id="GO:0050661">
    <property type="term" value="F:NADP binding"/>
    <property type="evidence" value="ECO:0007669"/>
    <property type="project" value="UniProtKB-UniRule"/>
</dbReference>
<protein>
    <recommendedName>
        <fullName evidence="10 13">4-hydroxy-tetrahydrodipicolinate reductase</fullName>
        <shortName evidence="13">HTPA reductase</shortName>
        <ecNumber evidence="10 13">1.17.1.8</ecNumber>
    </recommendedName>
</protein>
<keyword evidence="5 13" id="KW-0220">Diaminopimelate biosynthesis</keyword>
<feature type="binding site" evidence="13">
    <location>
        <begin position="15"/>
        <end position="20"/>
    </location>
    <ligand>
        <name>NAD(+)</name>
        <dbReference type="ChEBI" id="CHEBI:57540"/>
    </ligand>
</feature>
<feature type="binding site" evidence="13">
    <location>
        <position position="42"/>
    </location>
    <ligand>
        <name>NADP(+)</name>
        <dbReference type="ChEBI" id="CHEBI:58349"/>
    </ligand>
</feature>
<organism evidence="16 17">
    <name type="scientific">Brachybacterium avium</name>
    <dbReference type="NCBI Taxonomy" id="2017485"/>
    <lineage>
        <taxon>Bacteria</taxon>
        <taxon>Bacillati</taxon>
        <taxon>Actinomycetota</taxon>
        <taxon>Actinomycetes</taxon>
        <taxon>Micrococcales</taxon>
        <taxon>Dermabacteraceae</taxon>
        <taxon>Brachybacterium</taxon>
    </lineage>
</organism>
<dbReference type="Pfam" id="PF05173">
    <property type="entry name" value="DapB_C"/>
    <property type="match status" value="1"/>
</dbReference>
<feature type="binding site" evidence="13">
    <location>
        <begin position="110"/>
        <end position="113"/>
    </location>
    <ligand>
        <name>NAD(+)</name>
        <dbReference type="ChEBI" id="CHEBI:57540"/>
    </ligand>
</feature>
<feature type="binding site" evidence="13">
    <location>
        <begin position="83"/>
        <end position="85"/>
    </location>
    <ligand>
        <name>NAD(+)</name>
        <dbReference type="ChEBI" id="CHEBI:57540"/>
    </ligand>
</feature>
<dbReference type="Gene3D" id="3.40.50.720">
    <property type="entry name" value="NAD(P)-binding Rossmann-like Domain"/>
    <property type="match status" value="1"/>
</dbReference>
<evidence type="ECO:0000256" key="2">
    <source>
        <dbReference type="ARBA" id="ARBA00022490"/>
    </source>
</evidence>
<dbReference type="PROSITE" id="PS01298">
    <property type="entry name" value="DAPB"/>
    <property type="match status" value="1"/>
</dbReference>
<keyword evidence="6 13" id="KW-0560">Oxidoreductase</keyword>
<keyword evidence="7 13" id="KW-0520">NAD</keyword>
<comment type="caution">
    <text evidence="13">Was originally thought to be a dihydrodipicolinate reductase (DHDPR), catalyzing the conversion of dihydrodipicolinate to tetrahydrodipicolinate. However, it was shown in E.coli that the substrate of the enzymatic reaction is not dihydrodipicolinate (DHDP) but in fact (2S,4S)-4-hydroxy-2,3,4,5-tetrahydrodipicolinic acid (HTPA), the product released by the DapA-catalyzed reaction.</text>
</comment>
<proteinExistence type="inferred from homology"/>
<evidence type="ECO:0000259" key="14">
    <source>
        <dbReference type="Pfam" id="PF01113"/>
    </source>
</evidence>
<dbReference type="EC" id="1.17.1.8" evidence="10 13"/>
<evidence type="ECO:0000256" key="10">
    <source>
        <dbReference type="ARBA" id="ARBA00038983"/>
    </source>
</evidence>
<dbReference type="HAMAP" id="MF_00102">
    <property type="entry name" value="DapB"/>
    <property type="match status" value="1"/>
</dbReference>
<keyword evidence="2 13" id="KW-0963">Cytoplasm</keyword>
<feature type="active site" description="Proton donor" evidence="13">
    <location>
        <position position="144"/>
    </location>
</feature>
<comment type="similarity">
    <text evidence="1 13">Belongs to the DapB family.</text>
</comment>
<dbReference type="PANTHER" id="PTHR20836">
    <property type="entry name" value="DIHYDRODIPICOLINATE REDUCTASE"/>
    <property type="match status" value="1"/>
</dbReference>
<dbReference type="NCBIfam" id="TIGR00036">
    <property type="entry name" value="dapB"/>
    <property type="match status" value="1"/>
</dbReference>
<dbReference type="InterPro" id="IPR000846">
    <property type="entry name" value="DapB_N"/>
</dbReference>
<evidence type="ECO:0000256" key="1">
    <source>
        <dbReference type="ARBA" id="ARBA00006642"/>
    </source>
</evidence>
<dbReference type="CDD" id="cd02274">
    <property type="entry name" value="DHDPR_N"/>
    <property type="match status" value="1"/>
</dbReference>
<dbReference type="KEGG" id="brv:CFK39_13185"/>
<evidence type="ECO:0000256" key="7">
    <source>
        <dbReference type="ARBA" id="ARBA00023027"/>
    </source>
</evidence>
<dbReference type="GO" id="GO:0051287">
    <property type="term" value="F:NAD binding"/>
    <property type="evidence" value="ECO:0007669"/>
    <property type="project" value="UniProtKB-UniRule"/>
</dbReference>
<evidence type="ECO:0000256" key="9">
    <source>
        <dbReference type="ARBA" id="ARBA00037922"/>
    </source>
</evidence>
<comment type="catalytic activity">
    <reaction evidence="12 13">
        <text>(S)-2,3,4,5-tetrahydrodipicolinate + NAD(+) + H2O = (2S,4S)-4-hydroxy-2,3,4,5-tetrahydrodipicolinate + NADH + H(+)</text>
        <dbReference type="Rhea" id="RHEA:35323"/>
        <dbReference type="ChEBI" id="CHEBI:15377"/>
        <dbReference type="ChEBI" id="CHEBI:15378"/>
        <dbReference type="ChEBI" id="CHEBI:16845"/>
        <dbReference type="ChEBI" id="CHEBI:57540"/>
        <dbReference type="ChEBI" id="CHEBI:57945"/>
        <dbReference type="ChEBI" id="CHEBI:67139"/>
        <dbReference type="EC" id="1.17.1.8"/>
    </reaction>
</comment>
<accession>A0A220UET2</accession>
<dbReference type="EMBL" id="CP022316">
    <property type="protein sequence ID" value="ASK66605.1"/>
    <property type="molecule type" value="Genomic_DNA"/>
</dbReference>
<evidence type="ECO:0000256" key="12">
    <source>
        <dbReference type="ARBA" id="ARBA00049396"/>
    </source>
</evidence>
<evidence type="ECO:0000313" key="17">
    <source>
        <dbReference type="Proteomes" id="UP000198398"/>
    </source>
</evidence>
<comment type="subunit">
    <text evidence="13">Homotetramer.</text>
</comment>
<dbReference type="AlphaFoldDB" id="A0A220UET2"/>
<dbReference type="InterPro" id="IPR022663">
    <property type="entry name" value="DapB_C"/>
</dbReference>
<comment type="pathway">
    <text evidence="9 13">Amino-acid biosynthesis; L-lysine biosynthesis via DAP pathway; (S)-tetrahydrodipicolinate from L-aspartate: step 4/4.</text>
</comment>
<comment type="caution">
    <text evidence="13">Lacks conserved residue(s) required for the propagation of feature annotation.</text>
</comment>
<evidence type="ECO:0000256" key="8">
    <source>
        <dbReference type="ARBA" id="ARBA00023154"/>
    </source>
</evidence>
<dbReference type="RefSeq" id="WP_089065844.1">
    <property type="nucleotide sequence ID" value="NZ_CP022316.1"/>
</dbReference>
<feature type="active site" description="Proton donor/acceptor" evidence="13">
    <location>
        <position position="140"/>
    </location>
</feature>
<comment type="function">
    <text evidence="13">Catalyzes the conversion of 4-hydroxy-tetrahydrodipicolinate (HTPA) to tetrahydrodipicolinate.</text>
</comment>
<dbReference type="GO" id="GO:0009089">
    <property type="term" value="P:lysine biosynthetic process via diaminopimelate"/>
    <property type="evidence" value="ECO:0007669"/>
    <property type="project" value="UniProtKB-UniRule"/>
</dbReference>
<keyword evidence="17" id="KW-1185">Reference proteome</keyword>
<evidence type="ECO:0000256" key="13">
    <source>
        <dbReference type="HAMAP-Rule" id="MF_00102"/>
    </source>
</evidence>
<evidence type="ECO:0000256" key="3">
    <source>
        <dbReference type="ARBA" id="ARBA00022605"/>
    </source>
</evidence>
<dbReference type="Gene3D" id="3.30.360.10">
    <property type="entry name" value="Dihydrodipicolinate Reductase, domain 2"/>
    <property type="match status" value="1"/>
</dbReference>
<dbReference type="FunFam" id="3.30.360.10:FF:000009">
    <property type="entry name" value="4-hydroxy-tetrahydrodipicolinate reductase"/>
    <property type="match status" value="1"/>
</dbReference>
<dbReference type="GO" id="GO:0005829">
    <property type="term" value="C:cytosol"/>
    <property type="evidence" value="ECO:0007669"/>
    <property type="project" value="TreeGrafter"/>
</dbReference>
<keyword evidence="3 13" id="KW-0028">Amino-acid biosynthesis</keyword>
<keyword evidence="4 13" id="KW-0521">NADP</keyword>
<dbReference type="InterPro" id="IPR036291">
    <property type="entry name" value="NAD(P)-bd_dom_sf"/>
</dbReference>
<dbReference type="GO" id="GO:0016726">
    <property type="term" value="F:oxidoreductase activity, acting on CH or CH2 groups, NAD or NADP as acceptor"/>
    <property type="evidence" value="ECO:0007669"/>
    <property type="project" value="UniProtKB-UniRule"/>
</dbReference>
<dbReference type="InterPro" id="IPR022664">
    <property type="entry name" value="DapB_N_CS"/>
</dbReference>
<feature type="binding site" evidence="13">
    <location>
        <begin position="150"/>
        <end position="151"/>
    </location>
    <ligand>
        <name>(S)-2,3,4,5-tetrahydrodipicolinate</name>
        <dbReference type="ChEBI" id="CHEBI:16845"/>
    </ligand>
</feature>
<keyword evidence="8 13" id="KW-0457">Lysine biosynthesis</keyword>
<dbReference type="SUPFAM" id="SSF51735">
    <property type="entry name" value="NAD(P)-binding Rossmann-fold domains"/>
    <property type="match status" value="1"/>
</dbReference>
<dbReference type="UniPathway" id="UPA00034">
    <property type="reaction ID" value="UER00018"/>
</dbReference>
<name>A0A220UET2_9MICO</name>
<dbReference type="OrthoDB" id="9790352at2"/>
<evidence type="ECO:0000259" key="15">
    <source>
        <dbReference type="Pfam" id="PF05173"/>
    </source>
</evidence>
<dbReference type="Pfam" id="PF01113">
    <property type="entry name" value="DapB_N"/>
    <property type="match status" value="1"/>
</dbReference>
<feature type="binding site" evidence="13">
    <location>
        <position position="141"/>
    </location>
    <ligand>
        <name>(S)-2,3,4,5-tetrahydrodipicolinate</name>
        <dbReference type="ChEBI" id="CHEBI:16845"/>
    </ligand>
</feature>
<dbReference type="GO" id="GO:0008839">
    <property type="term" value="F:4-hydroxy-tetrahydrodipicolinate reductase"/>
    <property type="evidence" value="ECO:0007669"/>
    <property type="project" value="UniProtKB-UniRule"/>
</dbReference>
<evidence type="ECO:0000256" key="5">
    <source>
        <dbReference type="ARBA" id="ARBA00022915"/>
    </source>
</evidence>
<comment type="subcellular location">
    <subcellularLocation>
        <location evidence="13">Cytoplasm</location>
    </subcellularLocation>
</comment>
<reference evidence="17" key="1">
    <citation type="submission" date="2017-07" db="EMBL/GenBank/DDBJ databases">
        <title>Brachybacterium sp. VR2415.</title>
        <authorList>
            <person name="Tak E.J."/>
            <person name="Bae J.-W."/>
        </authorList>
    </citation>
    <scope>NUCLEOTIDE SEQUENCE [LARGE SCALE GENOMIC DNA]</scope>
    <source>
        <strain evidence="17">VR2415</strain>
    </source>
</reference>
<gene>
    <name evidence="13" type="primary">dapB</name>
    <name evidence="16" type="ORF">CFK39_13185</name>
</gene>
<dbReference type="PIRSF" id="PIRSF000161">
    <property type="entry name" value="DHPR"/>
    <property type="match status" value="1"/>
</dbReference>
<comment type="catalytic activity">
    <reaction evidence="11 13">
        <text>(S)-2,3,4,5-tetrahydrodipicolinate + NADP(+) + H2O = (2S,4S)-4-hydroxy-2,3,4,5-tetrahydrodipicolinate + NADPH + H(+)</text>
        <dbReference type="Rhea" id="RHEA:35331"/>
        <dbReference type="ChEBI" id="CHEBI:15377"/>
        <dbReference type="ChEBI" id="CHEBI:15378"/>
        <dbReference type="ChEBI" id="CHEBI:16845"/>
        <dbReference type="ChEBI" id="CHEBI:57783"/>
        <dbReference type="ChEBI" id="CHEBI:58349"/>
        <dbReference type="ChEBI" id="CHEBI:67139"/>
        <dbReference type="EC" id="1.17.1.8"/>
    </reaction>
</comment>
<feature type="domain" description="Dihydrodipicolinate reductase C-terminal" evidence="15">
    <location>
        <begin position="116"/>
        <end position="245"/>
    </location>
</feature>
<feature type="domain" description="Dihydrodipicolinate reductase N-terminal" evidence="14">
    <location>
        <begin position="9"/>
        <end position="113"/>
    </location>
</feature>
<evidence type="ECO:0000256" key="6">
    <source>
        <dbReference type="ARBA" id="ARBA00023002"/>
    </source>
</evidence>
<sequence>MTESPSRPVRVAVLGASGRMGTAACAAVEDAPDLELVARIGRGDDLDTVAEAGAEVAIDLTVPAVTAQNVHWLIEHGIHAVVGTTGWSDESLGELRAQLEGADGVGVLIAPNFAIGAVLAMRFAEIAARYYESAEIIEMHHPDKLDAPSGTATHTAAAIARGRAAAGLGPVPDATEKDPAGARGAVVEGVHVHAVRQRGLVAHEVVQFGGVGEQFTLRHDSFDRISFMPGVLLGVRQVAAHPGLTVGLDGYMDLG</sequence>